<keyword evidence="2" id="KW-1185">Reference proteome</keyword>
<dbReference type="Proteomes" id="UP000813824">
    <property type="component" value="Unassembled WGS sequence"/>
</dbReference>
<name>A0A8K0XP75_9AGAR</name>
<evidence type="ECO:0000313" key="2">
    <source>
        <dbReference type="Proteomes" id="UP000813824"/>
    </source>
</evidence>
<proteinExistence type="predicted"/>
<reference evidence="1" key="1">
    <citation type="journal article" date="2021" name="New Phytol.">
        <title>Evolutionary innovations through gain and loss of genes in the ectomycorrhizal Boletales.</title>
        <authorList>
            <person name="Wu G."/>
            <person name="Miyauchi S."/>
            <person name="Morin E."/>
            <person name="Kuo A."/>
            <person name="Drula E."/>
            <person name="Varga T."/>
            <person name="Kohler A."/>
            <person name="Feng B."/>
            <person name="Cao Y."/>
            <person name="Lipzen A."/>
            <person name="Daum C."/>
            <person name="Hundley H."/>
            <person name="Pangilinan J."/>
            <person name="Johnson J."/>
            <person name="Barry K."/>
            <person name="LaButti K."/>
            <person name="Ng V."/>
            <person name="Ahrendt S."/>
            <person name="Min B."/>
            <person name="Choi I.G."/>
            <person name="Park H."/>
            <person name="Plett J.M."/>
            <person name="Magnuson J."/>
            <person name="Spatafora J.W."/>
            <person name="Nagy L.G."/>
            <person name="Henrissat B."/>
            <person name="Grigoriev I.V."/>
            <person name="Yang Z.L."/>
            <person name="Xu J."/>
            <person name="Martin F.M."/>
        </authorList>
    </citation>
    <scope>NUCLEOTIDE SEQUENCE</scope>
    <source>
        <strain evidence="1">KKN 215</strain>
    </source>
</reference>
<evidence type="ECO:0000313" key="1">
    <source>
        <dbReference type="EMBL" id="KAH8097091.1"/>
    </source>
</evidence>
<dbReference type="AlphaFoldDB" id="A0A8K0XP75"/>
<protein>
    <submittedName>
        <fullName evidence="1">Uncharacterized protein</fullName>
    </submittedName>
</protein>
<gene>
    <name evidence="1" type="ORF">BXZ70DRAFT_310880</name>
</gene>
<dbReference type="EMBL" id="JAEVFJ010000021">
    <property type="protein sequence ID" value="KAH8097091.1"/>
    <property type="molecule type" value="Genomic_DNA"/>
</dbReference>
<accession>A0A8K0XP75</accession>
<comment type="caution">
    <text evidence="1">The sequence shown here is derived from an EMBL/GenBank/DDBJ whole genome shotgun (WGS) entry which is preliminary data.</text>
</comment>
<sequence length="144" mass="16311">MNNLLSVCVAPLLAHLCKYLSLKMSFVFTVEQGCWSSIWYDALRRRKPMVDSLDVPLPVAERKSTGSSIITKLPPNSGHRRIHACTNLLPIFPTCPLRLSCSRIVMKREETRSIGSLNMVRLRVSSSVRKDRAHYKSVELSDLL</sequence>
<organism evidence="1 2">
    <name type="scientific">Cristinia sonorae</name>
    <dbReference type="NCBI Taxonomy" id="1940300"/>
    <lineage>
        <taxon>Eukaryota</taxon>
        <taxon>Fungi</taxon>
        <taxon>Dikarya</taxon>
        <taxon>Basidiomycota</taxon>
        <taxon>Agaricomycotina</taxon>
        <taxon>Agaricomycetes</taxon>
        <taxon>Agaricomycetidae</taxon>
        <taxon>Agaricales</taxon>
        <taxon>Pleurotineae</taxon>
        <taxon>Stephanosporaceae</taxon>
        <taxon>Cristinia</taxon>
    </lineage>
</organism>